<protein>
    <submittedName>
        <fullName evidence="2">ThiF family adenylyltransferase</fullName>
    </submittedName>
</protein>
<dbReference type="CDD" id="cd00757">
    <property type="entry name" value="ThiF_MoeB_HesA_family"/>
    <property type="match status" value="1"/>
</dbReference>
<keyword evidence="2" id="KW-0808">Transferase</keyword>
<sequence>MDRYSRQTLFSPIGEQGQKLLREAHVLIVGAGALGCGNAEMLVRAGVGKITIVDRDYVDWSNLQRQQLYEERDAEQGLPKAIAARNRLSRINSEVEITTHVLDLTPDEINTMCEQRLDVMIDATDNFETRLLINDASQAYNIPWVFGSCTGSYGLSMTIIPGQTPCFRCLLPHLPSYSLTCDTAGVIGPAIGMTVSYQAAEALKILTGNMQAVRPSLALFDIWNNEHMFLRVGKRKNKKCPSCGEERTYPALTEEDRSKAAVLCGRDTVQLRGTKPFELEKLASHLKRSGHNIQSNPYLAMMQLERHRIVLFRDGRVLIHGTKDVTEARSIYQRYFG</sequence>
<gene>
    <name evidence="2" type="ORF">ACFFMS_00180</name>
</gene>
<comment type="caution">
    <text evidence="2">The sequence shown here is derived from an EMBL/GenBank/DDBJ whole genome shotgun (WGS) entry which is preliminary data.</text>
</comment>
<evidence type="ECO:0000313" key="2">
    <source>
        <dbReference type="EMBL" id="MFB9756976.1"/>
    </source>
</evidence>
<dbReference type="SUPFAM" id="SSF69572">
    <property type="entry name" value="Activating enzymes of the ubiquitin-like proteins"/>
    <property type="match status" value="1"/>
</dbReference>
<accession>A0ABV5W8R7</accession>
<dbReference type="EMBL" id="JBHMAF010000002">
    <property type="protein sequence ID" value="MFB9756976.1"/>
    <property type="molecule type" value="Genomic_DNA"/>
</dbReference>
<keyword evidence="2" id="KW-0548">Nucleotidyltransferase</keyword>
<dbReference type="InterPro" id="IPR045886">
    <property type="entry name" value="ThiF/MoeB/HesA"/>
</dbReference>
<dbReference type="Proteomes" id="UP001589609">
    <property type="component" value="Unassembled WGS sequence"/>
</dbReference>
<evidence type="ECO:0000259" key="1">
    <source>
        <dbReference type="Pfam" id="PF00899"/>
    </source>
</evidence>
<organism evidence="2 3">
    <name type="scientific">Ectobacillus funiculus</name>
    <dbReference type="NCBI Taxonomy" id="137993"/>
    <lineage>
        <taxon>Bacteria</taxon>
        <taxon>Bacillati</taxon>
        <taxon>Bacillota</taxon>
        <taxon>Bacilli</taxon>
        <taxon>Bacillales</taxon>
        <taxon>Bacillaceae</taxon>
        <taxon>Ectobacillus</taxon>
    </lineage>
</organism>
<name>A0ABV5W8R7_9BACI</name>
<dbReference type="RefSeq" id="WP_379947209.1">
    <property type="nucleotide sequence ID" value="NZ_JBHMAF010000002.1"/>
</dbReference>
<feature type="domain" description="THIF-type NAD/FAD binding fold" evidence="1">
    <location>
        <begin position="4"/>
        <end position="241"/>
    </location>
</feature>
<reference evidence="2 3" key="1">
    <citation type="submission" date="2024-09" db="EMBL/GenBank/DDBJ databases">
        <authorList>
            <person name="Sun Q."/>
            <person name="Mori K."/>
        </authorList>
    </citation>
    <scope>NUCLEOTIDE SEQUENCE [LARGE SCALE GENOMIC DNA]</scope>
    <source>
        <strain evidence="2 3">JCM 11201</strain>
    </source>
</reference>
<dbReference type="Pfam" id="PF00899">
    <property type="entry name" value="ThiF"/>
    <property type="match status" value="1"/>
</dbReference>
<keyword evidence="3" id="KW-1185">Reference proteome</keyword>
<proteinExistence type="predicted"/>
<dbReference type="PANTHER" id="PTHR10953">
    <property type="entry name" value="UBIQUITIN-ACTIVATING ENZYME E1"/>
    <property type="match status" value="1"/>
</dbReference>
<dbReference type="InterPro" id="IPR000594">
    <property type="entry name" value="ThiF_NAD_FAD-bd"/>
</dbReference>
<dbReference type="Gene3D" id="3.40.50.720">
    <property type="entry name" value="NAD(P)-binding Rossmann-like Domain"/>
    <property type="match status" value="1"/>
</dbReference>
<dbReference type="InterPro" id="IPR035985">
    <property type="entry name" value="Ubiquitin-activating_enz"/>
</dbReference>
<evidence type="ECO:0000313" key="3">
    <source>
        <dbReference type="Proteomes" id="UP001589609"/>
    </source>
</evidence>
<dbReference type="GO" id="GO:0016779">
    <property type="term" value="F:nucleotidyltransferase activity"/>
    <property type="evidence" value="ECO:0007669"/>
    <property type="project" value="UniProtKB-KW"/>
</dbReference>
<dbReference type="PANTHER" id="PTHR10953:SF102">
    <property type="entry name" value="ADENYLYLTRANSFERASE AND SULFURTRANSFERASE MOCS3"/>
    <property type="match status" value="1"/>
</dbReference>